<organism evidence="2 3">
    <name type="scientific">Bradyrhizobium commune</name>
    <dbReference type="NCBI Taxonomy" id="83627"/>
    <lineage>
        <taxon>Bacteria</taxon>
        <taxon>Pseudomonadati</taxon>
        <taxon>Pseudomonadota</taxon>
        <taxon>Alphaproteobacteria</taxon>
        <taxon>Hyphomicrobiales</taxon>
        <taxon>Nitrobacteraceae</taxon>
        <taxon>Bradyrhizobium</taxon>
    </lineage>
</organism>
<keyword evidence="1" id="KW-0732">Signal</keyword>
<evidence type="ECO:0000313" key="3">
    <source>
        <dbReference type="Proteomes" id="UP000594621"/>
    </source>
</evidence>
<dbReference type="Proteomes" id="UP000594621">
    <property type="component" value="Chromosome"/>
</dbReference>
<feature type="signal peptide" evidence="1">
    <location>
        <begin position="1"/>
        <end position="20"/>
    </location>
</feature>
<sequence length="88" mass="10114">MTRWIALAVAVGLAAGLPHASVAQRVTKLPDASAGRAVFDARRPVRYDDIARYHPRHDPHYYARPIYYRPYPYGVPAPFVFGYGPWWW</sequence>
<dbReference type="KEGG" id="bcou:IC761_01725"/>
<feature type="chain" id="PRO_5032725562" evidence="1">
    <location>
        <begin position="21"/>
        <end position="88"/>
    </location>
</feature>
<evidence type="ECO:0000256" key="1">
    <source>
        <dbReference type="SAM" id="SignalP"/>
    </source>
</evidence>
<dbReference type="AlphaFoldDB" id="A0A7S9D6E0"/>
<evidence type="ECO:0000313" key="2">
    <source>
        <dbReference type="EMBL" id="QPF92047.1"/>
    </source>
</evidence>
<name>A0A7S9D6E0_9BRAD</name>
<proteinExistence type="predicted"/>
<keyword evidence="3" id="KW-1185">Reference proteome</keyword>
<dbReference type="RefSeq" id="WP_195801596.1">
    <property type="nucleotide sequence ID" value="NZ_CP061379.1"/>
</dbReference>
<accession>A0A7S9D6E0</accession>
<reference evidence="2 3" key="1">
    <citation type="submission" date="2020-09" db="EMBL/GenBank/DDBJ databases">
        <title>Complete genomes of bradyrhizobia occurring on native shrubby legumes in Australia.</title>
        <authorList>
            <person name="Lafay B."/>
        </authorList>
    </citation>
    <scope>NUCLEOTIDE SEQUENCE [LARGE SCALE GENOMIC DNA]</scope>
    <source>
        <strain evidence="2 3">BDV5040</strain>
    </source>
</reference>
<protein>
    <submittedName>
        <fullName evidence="2">Uncharacterized protein</fullName>
    </submittedName>
</protein>
<dbReference type="EMBL" id="CP061379">
    <property type="protein sequence ID" value="QPF92047.1"/>
    <property type="molecule type" value="Genomic_DNA"/>
</dbReference>
<gene>
    <name evidence="2" type="ORF">IC761_01725</name>
</gene>